<evidence type="ECO:0000313" key="3">
    <source>
        <dbReference type="Proteomes" id="UP001327560"/>
    </source>
</evidence>
<dbReference type="Proteomes" id="UP001327560">
    <property type="component" value="Chromosome 1"/>
</dbReference>
<organism evidence="2 3">
    <name type="scientific">Canna indica</name>
    <name type="common">Indian-shot</name>
    <dbReference type="NCBI Taxonomy" id="4628"/>
    <lineage>
        <taxon>Eukaryota</taxon>
        <taxon>Viridiplantae</taxon>
        <taxon>Streptophyta</taxon>
        <taxon>Embryophyta</taxon>
        <taxon>Tracheophyta</taxon>
        <taxon>Spermatophyta</taxon>
        <taxon>Magnoliopsida</taxon>
        <taxon>Liliopsida</taxon>
        <taxon>Zingiberales</taxon>
        <taxon>Cannaceae</taxon>
        <taxon>Canna</taxon>
    </lineage>
</organism>
<dbReference type="Pfam" id="PF05553">
    <property type="entry name" value="DUF761"/>
    <property type="match status" value="1"/>
</dbReference>
<protein>
    <recommendedName>
        <fullName evidence="4">DUF4408 domain-containing protein</fullName>
    </recommendedName>
</protein>
<keyword evidence="3" id="KW-1185">Reference proteome</keyword>
<dbReference type="PANTHER" id="PTHR36887:SF1">
    <property type="entry name" value="OS01G0532300 PROTEIN"/>
    <property type="match status" value="1"/>
</dbReference>
<evidence type="ECO:0000313" key="2">
    <source>
        <dbReference type="EMBL" id="WOK92551.1"/>
    </source>
</evidence>
<feature type="transmembrane region" description="Helical" evidence="1">
    <location>
        <begin position="37"/>
        <end position="56"/>
    </location>
</feature>
<gene>
    <name evidence="2" type="ORF">Cni_G01242</name>
</gene>
<dbReference type="AlphaFoldDB" id="A0AAQ3JMT4"/>
<proteinExistence type="predicted"/>
<accession>A0AAQ3JMT4</accession>
<keyword evidence="1" id="KW-0472">Membrane</keyword>
<evidence type="ECO:0008006" key="4">
    <source>
        <dbReference type="Google" id="ProtNLM"/>
    </source>
</evidence>
<name>A0AAQ3JMT4_9LILI</name>
<keyword evidence="1" id="KW-1133">Transmembrane helix</keyword>
<keyword evidence="1" id="KW-0812">Transmembrane</keyword>
<dbReference type="PANTHER" id="PTHR36887">
    <property type="entry name" value="OS01G0532300 PROTEIN"/>
    <property type="match status" value="1"/>
</dbReference>
<evidence type="ECO:0000256" key="1">
    <source>
        <dbReference type="SAM" id="Phobius"/>
    </source>
</evidence>
<reference evidence="2 3" key="1">
    <citation type="submission" date="2023-10" db="EMBL/GenBank/DDBJ databases">
        <title>Chromosome-scale genome assembly provides insights into flower coloration mechanisms of Canna indica.</title>
        <authorList>
            <person name="Li C."/>
        </authorList>
    </citation>
    <scope>NUCLEOTIDE SEQUENCE [LARGE SCALE GENOMIC DNA]</scope>
    <source>
        <tissue evidence="2">Flower</tissue>
    </source>
</reference>
<sequence>MEKPARSQVAKGLFLVLLLLVAPFISSSSLRSSYLYFLLNILIVALGVEAGFIKAISRPHDQDKKHHQTNLAATPVAGEAPVTADKMMTNTNGVAKPAQSLRTVLQKVAPSAQTLKRCSSKPSLFFIGGWEGESTIKEEEEVVVEEEEKKMEDGYHGELSKQELFAKAEAFIGNFYMQLKMQREESWKKIHGLCRTAF</sequence>
<dbReference type="EMBL" id="CP136890">
    <property type="protein sequence ID" value="WOK92551.1"/>
    <property type="molecule type" value="Genomic_DNA"/>
</dbReference>
<dbReference type="InterPro" id="IPR008480">
    <property type="entry name" value="DUF761_pln"/>
</dbReference>